<accession>A0A839QJX1</accession>
<dbReference type="Pfam" id="PF01590">
    <property type="entry name" value="GAF"/>
    <property type="match status" value="1"/>
</dbReference>
<dbReference type="RefSeq" id="WP_183510166.1">
    <property type="nucleotide sequence ID" value="NZ_BAABGK010000013.1"/>
</dbReference>
<dbReference type="InterPro" id="IPR003018">
    <property type="entry name" value="GAF"/>
</dbReference>
<name>A0A839QJX1_9MICC</name>
<evidence type="ECO:0000313" key="2">
    <source>
        <dbReference type="EMBL" id="MBB2994835.1"/>
    </source>
</evidence>
<dbReference type="Gene3D" id="3.30.450.40">
    <property type="match status" value="1"/>
</dbReference>
<keyword evidence="3" id="KW-1185">Reference proteome</keyword>
<comment type="caution">
    <text evidence="2">The sequence shown here is derived from an EMBL/GenBank/DDBJ whole genome shotgun (WGS) entry which is preliminary data.</text>
</comment>
<dbReference type="InterPro" id="IPR029016">
    <property type="entry name" value="GAF-like_dom_sf"/>
</dbReference>
<gene>
    <name evidence="2" type="ORF">E9229_001026</name>
</gene>
<organism evidence="2 3">
    <name type="scientific">Paeniglutamicibacter cryotolerans</name>
    <dbReference type="NCBI Taxonomy" id="670079"/>
    <lineage>
        <taxon>Bacteria</taxon>
        <taxon>Bacillati</taxon>
        <taxon>Actinomycetota</taxon>
        <taxon>Actinomycetes</taxon>
        <taxon>Micrococcales</taxon>
        <taxon>Micrococcaceae</taxon>
        <taxon>Paeniglutamicibacter</taxon>
    </lineage>
</organism>
<evidence type="ECO:0000313" key="3">
    <source>
        <dbReference type="Proteomes" id="UP000523000"/>
    </source>
</evidence>
<sequence>MSATSPASRNLQRRAVAAHEMLGTSDWRKVAPELRAVVRESWLRSLGFLSAKQPTSRDVLPDEELDERLRVHRLGTVIPVFDRLLASPAEGTGLLVAIGDETGRLLWVQGDAPVRRRAEAMAFQPGADWSERAVGTSAPGTALVTGVGVQVSGAEHFNPIAHQWSCTAVPIHDPLTGELLGVVDLTGGDDAVAAHSLALLRAAVAAAESELRWQSFTGDRSREPAMEFAAPPAAGPGKPGYLMTRTDPGPEATPVVGPTSFVGGGVPRLRVGGPVPPAVSGADGTAELSLRHAEILTLLAWHRHGLGSEELAELLVLDPEAAHAGTLRAEMVRLRKAMAGVDAGFVPASRPYRLGQAVMLDAREVADAVATGDLDAALEAYAGPVLARSEAPGIAEIRAEVSGALRQAMLQDATAGQLVRYLGLPETLDDEELLETALQVLGGRSPHRAVVVARLERLRATGR</sequence>
<feature type="domain" description="GAF" evidence="1">
    <location>
        <begin position="118"/>
        <end position="208"/>
    </location>
</feature>
<protein>
    <recommendedName>
        <fullName evidence="1">GAF domain-containing protein</fullName>
    </recommendedName>
</protein>
<dbReference type="Proteomes" id="UP000523000">
    <property type="component" value="Unassembled WGS sequence"/>
</dbReference>
<proteinExistence type="predicted"/>
<reference evidence="2 3" key="1">
    <citation type="submission" date="2020-08" db="EMBL/GenBank/DDBJ databases">
        <title>Sequencing the genomes of 1000 actinobacteria strains.</title>
        <authorList>
            <person name="Klenk H.-P."/>
        </authorList>
    </citation>
    <scope>NUCLEOTIDE SEQUENCE [LARGE SCALE GENOMIC DNA]</scope>
    <source>
        <strain evidence="2 3">DSM 22826</strain>
    </source>
</reference>
<evidence type="ECO:0000259" key="1">
    <source>
        <dbReference type="Pfam" id="PF01590"/>
    </source>
</evidence>
<dbReference type="EMBL" id="JACHVS010000001">
    <property type="protein sequence ID" value="MBB2994835.1"/>
    <property type="molecule type" value="Genomic_DNA"/>
</dbReference>
<dbReference type="AlphaFoldDB" id="A0A839QJX1"/>